<name>A0A2R4BLV6_THAAR</name>
<keyword evidence="2" id="KW-1185">Reference proteome</keyword>
<dbReference type="Proteomes" id="UP000241885">
    <property type="component" value="Chromosome"/>
</dbReference>
<reference evidence="1 2" key="1">
    <citation type="submission" date="2018-03" db="EMBL/GenBank/DDBJ databases">
        <title>Complete genome sequence of Thauera aromatica, a model organism for studying aromatic compound degradation under denitrifying conditions.</title>
        <authorList>
            <person name="Lo H.-Y."/>
            <person name="Goris T."/>
            <person name="Boll M."/>
            <person name="Mueller J.A."/>
        </authorList>
    </citation>
    <scope>NUCLEOTIDE SEQUENCE [LARGE SCALE GENOMIC DNA]</scope>
    <source>
        <strain evidence="1 2">K172</strain>
    </source>
</reference>
<dbReference type="AlphaFoldDB" id="A0A2R4BLV6"/>
<evidence type="ECO:0000313" key="1">
    <source>
        <dbReference type="EMBL" id="AVR88301.1"/>
    </source>
</evidence>
<protein>
    <submittedName>
        <fullName evidence="1">Uncharacterized protein</fullName>
    </submittedName>
</protein>
<dbReference type="EMBL" id="CP028339">
    <property type="protein sequence ID" value="AVR88301.1"/>
    <property type="molecule type" value="Genomic_DNA"/>
</dbReference>
<evidence type="ECO:0000313" key="2">
    <source>
        <dbReference type="Proteomes" id="UP000241885"/>
    </source>
</evidence>
<organism evidence="1 2">
    <name type="scientific">Thauera aromatica K172</name>
    <dbReference type="NCBI Taxonomy" id="44139"/>
    <lineage>
        <taxon>Bacteria</taxon>
        <taxon>Pseudomonadati</taxon>
        <taxon>Pseudomonadota</taxon>
        <taxon>Betaproteobacteria</taxon>
        <taxon>Rhodocyclales</taxon>
        <taxon>Zoogloeaceae</taxon>
        <taxon>Thauera</taxon>
    </lineage>
</organism>
<gene>
    <name evidence="1" type="ORF">Tharo_1376</name>
</gene>
<sequence length="76" mass="8203">MELMCGHVYAVRLCSGELRRWRFDGVDGGGLAWWRDEETGLGFSEASLMYAWEIATAEGAGEAHGGGAHGGEGERE</sequence>
<dbReference type="RefSeq" id="WP_107222346.1">
    <property type="nucleotide sequence ID" value="NZ_CP028339.1"/>
</dbReference>
<dbReference type="KEGG" id="tak:Tharo_1376"/>
<proteinExistence type="predicted"/>
<dbReference type="OrthoDB" id="9181915at2"/>
<accession>A0A2R4BLV6</accession>